<name>A0A3L9Z1X1_9FLAO</name>
<gene>
    <name evidence="1" type="ORF">BXY75_0423</name>
</gene>
<dbReference type="AlphaFoldDB" id="A0A3L9Z1X1"/>
<dbReference type="Proteomes" id="UP000271339">
    <property type="component" value="Unassembled WGS sequence"/>
</dbReference>
<dbReference type="OrthoDB" id="2370471at2"/>
<organism evidence="1 2">
    <name type="scientific">Ulvibacter antarcticus</name>
    <dbReference type="NCBI Taxonomy" id="442714"/>
    <lineage>
        <taxon>Bacteria</taxon>
        <taxon>Pseudomonadati</taxon>
        <taxon>Bacteroidota</taxon>
        <taxon>Flavobacteriia</taxon>
        <taxon>Flavobacteriales</taxon>
        <taxon>Flavobacteriaceae</taxon>
        <taxon>Ulvibacter</taxon>
    </lineage>
</organism>
<dbReference type="CDD" id="cd02440">
    <property type="entry name" value="AdoMet_MTases"/>
    <property type="match status" value="1"/>
</dbReference>
<evidence type="ECO:0000313" key="2">
    <source>
        <dbReference type="Proteomes" id="UP000271339"/>
    </source>
</evidence>
<dbReference type="Gene3D" id="3.40.50.150">
    <property type="entry name" value="Vaccinia Virus protein VP39"/>
    <property type="match status" value="1"/>
</dbReference>
<dbReference type="EMBL" id="REFC01000011">
    <property type="protein sequence ID" value="RMA66007.1"/>
    <property type="molecule type" value="Genomic_DNA"/>
</dbReference>
<dbReference type="GO" id="GO:0032259">
    <property type="term" value="P:methylation"/>
    <property type="evidence" value="ECO:0007669"/>
    <property type="project" value="UniProtKB-KW"/>
</dbReference>
<keyword evidence="1" id="KW-0489">Methyltransferase</keyword>
<keyword evidence="2" id="KW-1185">Reference proteome</keyword>
<reference evidence="1 2" key="1">
    <citation type="submission" date="2018-10" db="EMBL/GenBank/DDBJ databases">
        <title>Genomic Encyclopedia of Archaeal and Bacterial Type Strains, Phase II (KMG-II): from individual species to whole genera.</title>
        <authorList>
            <person name="Goeker M."/>
        </authorList>
    </citation>
    <scope>NUCLEOTIDE SEQUENCE [LARGE SCALE GENOMIC DNA]</scope>
    <source>
        <strain evidence="1 2">DSM 23424</strain>
    </source>
</reference>
<dbReference type="GO" id="GO:0008168">
    <property type="term" value="F:methyltransferase activity"/>
    <property type="evidence" value="ECO:0007669"/>
    <property type="project" value="UniProtKB-KW"/>
</dbReference>
<protein>
    <submittedName>
        <fullName evidence="1">Methyltransferase family protein</fullName>
    </submittedName>
</protein>
<comment type="caution">
    <text evidence="1">The sequence shown here is derived from an EMBL/GenBank/DDBJ whole genome shotgun (WGS) entry which is preliminary data.</text>
</comment>
<evidence type="ECO:0000313" key="1">
    <source>
        <dbReference type="EMBL" id="RMA66007.1"/>
    </source>
</evidence>
<dbReference type="Pfam" id="PF13489">
    <property type="entry name" value="Methyltransf_23"/>
    <property type="match status" value="1"/>
</dbReference>
<dbReference type="SUPFAM" id="SSF53335">
    <property type="entry name" value="S-adenosyl-L-methionine-dependent methyltransferases"/>
    <property type="match status" value="1"/>
</dbReference>
<dbReference type="InterPro" id="IPR029063">
    <property type="entry name" value="SAM-dependent_MTases_sf"/>
</dbReference>
<accession>A0A3L9Z1X1</accession>
<proteinExistence type="predicted"/>
<sequence length="282" mass="32416">MENLQNKKHLSTKDFLVSGESFDLIYNPQKNLLCTSPQPKAENLARYYESDSYISHTDDTKGLMAWLYQKVKSYALESKMSLIESRNNGTTSVLDIGAGTGEFLKLASDRNWEIAGVEPNEKARMLANSKGMNLKSQIDDFKSSEFDVVTLWHVLEHLPDLETTIKKIEALVKPSGVLIIAVPNYKSYDANYYKEFWAAYDVPRHLWHFSKESMKGLFSSEMKLEKIKPMYFDSFYVSLLSEKYKTKNNFSIKALLVGLWSNVSGIRTKEYSSHIYCFRKAN</sequence>
<dbReference type="PANTHER" id="PTHR43861">
    <property type="entry name" value="TRANS-ACONITATE 2-METHYLTRANSFERASE-RELATED"/>
    <property type="match status" value="1"/>
</dbReference>
<keyword evidence="1" id="KW-0808">Transferase</keyword>